<feature type="compositionally biased region" description="Acidic residues" evidence="1">
    <location>
        <begin position="23"/>
        <end position="67"/>
    </location>
</feature>
<feature type="region of interest" description="Disordered" evidence="1">
    <location>
        <begin position="1"/>
        <end position="80"/>
    </location>
</feature>
<name>A0A502BPG9_9HYPH</name>
<accession>A0A502BPG9</accession>
<dbReference type="EMBL" id="VEWJ01000006">
    <property type="protein sequence ID" value="TPF75186.1"/>
    <property type="molecule type" value="Genomic_DNA"/>
</dbReference>
<dbReference type="AlphaFoldDB" id="A0A502BPG9"/>
<proteinExistence type="predicted"/>
<comment type="caution">
    <text evidence="2">The sequence shown here is derived from an EMBL/GenBank/DDBJ whole genome shotgun (WGS) entry which is preliminary data.</text>
</comment>
<dbReference type="RefSeq" id="WP_140905161.1">
    <property type="nucleotide sequence ID" value="NZ_JBHTMD010000007.1"/>
</dbReference>
<evidence type="ECO:0000313" key="3">
    <source>
        <dbReference type="Proteomes" id="UP000315388"/>
    </source>
</evidence>
<dbReference type="OrthoDB" id="8457169at2"/>
<gene>
    <name evidence="2" type="ORF">FHY56_10740</name>
</gene>
<sequence length="168" mass="17792">MSLSRAIRAAVTGRSLKSRLEEDKPEELEDDERPEEAEDDPKPEEAEDEPKPEADEDEPVADEDKDEGEFARGRRAERKRMSAILSCEQADGNTSLAAHLAFSTNMSAKNAIATLKASGPAASAKASLSSRMNGRVPALGSGGGAAQPKTADAKLVAFAKNRAAARKA</sequence>
<evidence type="ECO:0000256" key="1">
    <source>
        <dbReference type="SAM" id="MobiDB-lite"/>
    </source>
</evidence>
<reference evidence="2 3" key="1">
    <citation type="journal article" date="2003" name="Int. J. Syst. Evol. Microbiol.">
        <title>Towards a standardized format for the description of a novel species (of an established genus): Ochrobactrum gallinifaecis sp. nov.</title>
        <authorList>
            <person name="Kampfer P."/>
            <person name="Buczolits S."/>
            <person name="Albrecht A."/>
            <person name="Busse H.J."/>
            <person name="Stackebrandt E."/>
        </authorList>
    </citation>
    <scope>NUCLEOTIDE SEQUENCE [LARGE SCALE GENOMIC DNA]</scope>
    <source>
        <strain evidence="2 3">ISO 196</strain>
    </source>
</reference>
<dbReference type="Proteomes" id="UP000315388">
    <property type="component" value="Unassembled WGS sequence"/>
</dbReference>
<evidence type="ECO:0000313" key="2">
    <source>
        <dbReference type="EMBL" id="TPF75186.1"/>
    </source>
</evidence>
<keyword evidence="3" id="KW-1185">Reference proteome</keyword>
<organism evidence="2 3">
    <name type="scientific">Brucella gallinifaecis</name>
    <dbReference type="NCBI Taxonomy" id="215590"/>
    <lineage>
        <taxon>Bacteria</taxon>
        <taxon>Pseudomonadati</taxon>
        <taxon>Pseudomonadota</taxon>
        <taxon>Alphaproteobacteria</taxon>
        <taxon>Hyphomicrobiales</taxon>
        <taxon>Brucellaceae</taxon>
        <taxon>Brucella/Ochrobactrum group</taxon>
        <taxon>Brucella</taxon>
    </lineage>
</organism>
<protein>
    <submittedName>
        <fullName evidence="2">Uncharacterized protein</fullName>
    </submittedName>
</protein>